<dbReference type="GO" id="GO:0005886">
    <property type="term" value="C:plasma membrane"/>
    <property type="evidence" value="ECO:0007669"/>
    <property type="project" value="UniProtKB-SubCell"/>
</dbReference>
<evidence type="ECO:0000256" key="4">
    <source>
        <dbReference type="ARBA" id="ARBA00022643"/>
    </source>
</evidence>
<evidence type="ECO:0000256" key="5">
    <source>
        <dbReference type="ARBA" id="ARBA00022982"/>
    </source>
</evidence>
<comment type="caution">
    <text evidence="8">The sequence shown here is derived from an EMBL/GenBank/DDBJ whole genome shotgun (WGS) entry which is preliminary data.</text>
</comment>
<comment type="similarity">
    <text evidence="6">Belongs to the RnfG family.</text>
</comment>
<dbReference type="GO" id="GO:0009055">
    <property type="term" value="F:electron transfer activity"/>
    <property type="evidence" value="ECO:0007669"/>
    <property type="project" value="InterPro"/>
</dbReference>
<keyword evidence="6" id="KW-0472">Membrane</keyword>
<evidence type="ECO:0000259" key="7">
    <source>
        <dbReference type="SMART" id="SM00900"/>
    </source>
</evidence>
<protein>
    <recommendedName>
        <fullName evidence="6">Ion-translocating oxidoreductase complex subunit G</fullName>
        <ecNumber evidence="6">7.-.-.-</ecNumber>
    </recommendedName>
    <alternativeName>
        <fullName evidence="6">Rnf electron transport complex subunit G</fullName>
    </alternativeName>
</protein>
<evidence type="ECO:0000256" key="3">
    <source>
        <dbReference type="ARBA" id="ARBA00022630"/>
    </source>
</evidence>
<dbReference type="PIRSF" id="PIRSF006091">
    <property type="entry name" value="E_trnsport_RnfG"/>
    <property type="match status" value="1"/>
</dbReference>
<dbReference type="GO" id="GO:0022900">
    <property type="term" value="P:electron transport chain"/>
    <property type="evidence" value="ECO:0007669"/>
    <property type="project" value="UniProtKB-UniRule"/>
</dbReference>
<accession>A0A9D1E292</accession>
<dbReference type="EMBL" id="DVHI01000096">
    <property type="protein sequence ID" value="HIR63395.1"/>
    <property type="molecule type" value="Genomic_DNA"/>
</dbReference>
<feature type="domain" description="FMN-binding" evidence="7">
    <location>
        <begin position="96"/>
        <end position="183"/>
    </location>
</feature>
<reference evidence="8" key="1">
    <citation type="submission" date="2020-10" db="EMBL/GenBank/DDBJ databases">
        <authorList>
            <person name="Gilroy R."/>
        </authorList>
    </citation>
    <scope>NUCLEOTIDE SEQUENCE</scope>
    <source>
        <strain evidence="8">ChiHjej13B12-12457</strain>
    </source>
</reference>
<evidence type="ECO:0000256" key="2">
    <source>
        <dbReference type="ARBA" id="ARBA00022553"/>
    </source>
</evidence>
<feature type="modified residue" description="FMN phosphoryl threonine" evidence="6">
    <location>
        <position position="166"/>
    </location>
</feature>
<dbReference type="PANTHER" id="PTHR36118">
    <property type="entry name" value="ION-TRANSLOCATING OXIDOREDUCTASE COMPLEX SUBUNIT G"/>
    <property type="match status" value="1"/>
</dbReference>
<dbReference type="PANTHER" id="PTHR36118:SF1">
    <property type="entry name" value="ION-TRANSLOCATING OXIDOREDUCTASE COMPLEX SUBUNIT G"/>
    <property type="match status" value="1"/>
</dbReference>
<comment type="function">
    <text evidence="6">Part of a membrane-bound complex that couples electron transfer with translocation of ions across the membrane.</text>
</comment>
<keyword evidence="2 6" id="KW-0597">Phosphoprotein</keyword>
<keyword evidence="3 6" id="KW-0285">Flavoprotein</keyword>
<comment type="cofactor">
    <cofactor evidence="6">
        <name>FMN</name>
        <dbReference type="ChEBI" id="CHEBI:58210"/>
    </cofactor>
</comment>
<comment type="subcellular location">
    <subcellularLocation>
        <location evidence="6">Cell membrane</location>
        <topology evidence="6">Single-pass membrane protein</topology>
    </subcellularLocation>
</comment>
<evidence type="ECO:0000313" key="8">
    <source>
        <dbReference type="EMBL" id="HIR63395.1"/>
    </source>
</evidence>
<comment type="subunit">
    <text evidence="6">The complex is composed of six subunits: RnfA, RnfB, RnfC, RnfD, RnfE and RnfG.</text>
</comment>
<dbReference type="InterPro" id="IPR010209">
    <property type="entry name" value="Ion_transpt_RnfG/RsxG"/>
</dbReference>
<dbReference type="NCBIfam" id="TIGR01947">
    <property type="entry name" value="rnfG"/>
    <property type="match status" value="1"/>
</dbReference>
<dbReference type="InterPro" id="IPR007329">
    <property type="entry name" value="FMN-bd"/>
</dbReference>
<dbReference type="AlphaFoldDB" id="A0A9D1E292"/>
<dbReference type="GO" id="GO:0010181">
    <property type="term" value="F:FMN binding"/>
    <property type="evidence" value="ECO:0007669"/>
    <property type="project" value="InterPro"/>
</dbReference>
<proteinExistence type="inferred from homology"/>
<reference evidence="8" key="2">
    <citation type="journal article" date="2021" name="PeerJ">
        <title>Extensive microbial diversity within the chicken gut microbiome revealed by metagenomics and culture.</title>
        <authorList>
            <person name="Gilroy R."/>
            <person name="Ravi A."/>
            <person name="Getino M."/>
            <person name="Pursley I."/>
            <person name="Horton D.L."/>
            <person name="Alikhan N.F."/>
            <person name="Baker D."/>
            <person name="Gharbi K."/>
            <person name="Hall N."/>
            <person name="Watson M."/>
            <person name="Adriaenssens E.M."/>
            <person name="Foster-Nyarko E."/>
            <person name="Jarju S."/>
            <person name="Secka A."/>
            <person name="Antonio M."/>
            <person name="Oren A."/>
            <person name="Chaudhuri R.R."/>
            <person name="La Ragione R."/>
            <person name="Hildebrand F."/>
            <person name="Pallen M.J."/>
        </authorList>
    </citation>
    <scope>NUCLEOTIDE SEQUENCE</scope>
    <source>
        <strain evidence="8">ChiHjej13B12-12457</strain>
    </source>
</reference>
<organism evidence="8 9">
    <name type="scientific">Candidatus Coprenecus avistercoris</name>
    <dbReference type="NCBI Taxonomy" id="2840730"/>
    <lineage>
        <taxon>Bacteria</taxon>
        <taxon>Pseudomonadati</taxon>
        <taxon>Bacteroidota</taxon>
        <taxon>Bacteroidia</taxon>
        <taxon>Bacteroidales</taxon>
        <taxon>Rikenellaceae</taxon>
        <taxon>Rikenellaceae incertae sedis</taxon>
        <taxon>Candidatus Coprenecus</taxon>
    </lineage>
</organism>
<keyword evidence="1 6" id="KW-0813">Transport</keyword>
<evidence type="ECO:0000256" key="6">
    <source>
        <dbReference type="HAMAP-Rule" id="MF_00479"/>
    </source>
</evidence>
<dbReference type="HAMAP" id="MF_00479">
    <property type="entry name" value="RsxG_RnfG"/>
    <property type="match status" value="1"/>
</dbReference>
<keyword evidence="6" id="KW-1278">Translocase</keyword>
<evidence type="ECO:0000313" key="9">
    <source>
        <dbReference type="Proteomes" id="UP000886744"/>
    </source>
</evidence>
<dbReference type="EC" id="7.-.-.-" evidence="6"/>
<name>A0A9D1E292_9BACT</name>
<sequence>MPKESTLRSMAVCLFLVCLACSALLGGVYVLTLDKINQEVVKKTNNAIALVTPEFDNEPSAESLSVELDGDAITVYPARKGGETVGYAIESFTSKGFSGTINIMVGFDMDGNITGTSVISHAETPGLGAKMTEPSFYSQFVGKNPASFRLAVTKDGGEVDAITASTITSRAYCDAVDRAWRAFQKVVNSK</sequence>
<dbReference type="SMART" id="SM00900">
    <property type="entry name" value="FMN_bind"/>
    <property type="match status" value="1"/>
</dbReference>
<dbReference type="Pfam" id="PF04205">
    <property type="entry name" value="FMN_bind"/>
    <property type="match status" value="1"/>
</dbReference>
<keyword evidence="5 6" id="KW-0249">Electron transport</keyword>
<keyword evidence="4 6" id="KW-0288">FMN</keyword>
<keyword evidence="6" id="KW-0812">Transmembrane</keyword>
<keyword evidence="6" id="KW-1003">Cell membrane</keyword>
<gene>
    <name evidence="6" type="primary">rnfG</name>
    <name evidence="8" type="ORF">IAC94_07750</name>
</gene>
<dbReference type="Proteomes" id="UP000886744">
    <property type="component" value="Unassembled WGS sequence"/>
</dbReference>
<keyword evidence="6" id="KW-1133">Transmembrane helix</keyword>
<evidence type="ECO:0000256" key="1">
    <source>
        <dbReference type="ARBA" id="ARBA00022448"/>
    </source>
</evidence>